<reference evidence="3" key="1">
    <citation type="submission" date="2016-06" db="EMBL/GenBank/DDBJ databases">
        <authorList>
            <person name="Sutton G."/>
            <person name="Brinkac L."/>
            <person name="Sanka R."/>
            <person name="Adams M."/>
            <person name="Lau E."/>
            <person name="Mehaffy C."/>
            <person name="Tameris M."/>
            <person name="Hatherill M."/>
            <person name="Hanekom W."/>
            <person name="Mahomed H."/>
            <person name="Mcshane H."/>
        </authorList>
    </citation>
    <scope>NUCLEOTIDE SEQUENCE [LARGE SCALE GENOMIC DNA]</scope>
    <source>
        <strain evidence="3">852002-51209_SCH5440388</strain>
    </source>
</reference>
<evidence type="ECO:0000259" key="1">
    <source>
        <dbReference type="Pfam" id="PF02627"/>
    </source>
</evidence>
<comment type="caution">
    <text evidence="2">The sequence shown here is derived from an EMBL/GenBank/DDBJ whole genome shotgun (WGS) entry which is preliminary data.</text>
</comment>
<keyword evidence="2" id="KW-0560">Oxidoreductase</keyword>
<evidence type="ECO:0000313" key="3">
    <source>
        <dbReference type="Proteomes" id="UP000093902"/>
    </source>
</evidence>
<dbReference type="OrthoDB" id="122912at2"/>
<dbReference type="InterPro" id="IPR029032">
    <property type="entry name" value="AhpD-like"/>
</dbReference>
<dbReference type="InterPro" id="IPR004675">
    <property type="entry name" value="AhpD_core"/>
</dbReference>
<proteinExistence type="predicted"/>
<dbReference type="NCBIfam" id="TIGR00778">
    <property type="entry name" value="ahpD_dom"/>
    <property type="match status" value="1"/>
</dbReference>
<dbReference type="AlphaFoldDB" id="A0A1A0QRI6"/>
<dbReference type="Pfam" id="PF02627">
    <property type="entry name" value="CMD"/>
    <property type="match status" value="1"/>
</dbReference>
<dbReference type="Proteomes" id="UP000093902">
    <property type="component" value="Unassembled WGS sequence"/>
</dbReference>
<dbReference type="PANTHER" id="PTHR35446:SF2">
    <property type="entry name" value="CARBOXYMUCONOLACTONE DECARBOXYLASE-LIKE DOMAIN-CONTAINING PROTEIN"/>
    <property type="match status" value="1"/>
</dbReference>
<dbReference type="RefSeq" id="WP_064935997.1">
    <property type="nucleotide sequence ID" value="NZ_LZSO01000039.1"/>
</dbReference>
<feature type="domain" description="Carboxymuconolactone decarboxylase-like" evidence="1">
    <location>
        <begin position="46"/>
        <end position="114"/>
    </location>
</feature>
<dbReference type="InterPro" id="IPR003779">
    <property type="entry name" value="CMD-like"/>
</dbReference>
<keyword evidence="2" id="KW-0575">Peroxidase</keyword>
<organism evidence="2 3">
    <name type="scientific">Mycolicibacterium peregrinum</name>
    <name type="common">Mycobacterium peregrinum</name>
    <dbReference type="NCBI Taxonomy" id="43304"/>
    <lineage>
        <taxon>Bacteria</taxon>
        <taxon>Bacillati</taxon>
        <taxon>Actinomycetota</taxon>
        <taxon>Actinomycetes</taxon>
        <taxon>Mycobacteriales</taxon>
        <taxon>Mycobacteriaceae</taxon>
        <taxon>Mycolicibacterium</taxon>
    </lineage>
</organism>
<gene>
    <name evidence="2" type="ORF">A5792_29740</name>
</gene>
<dbReference type="GO" id="GO:0051920">
    <property type="term" value="F:peroxiredoxin activity"/>
    <property type="evidence" value="ECO:0007669"/>
    <property type="project" value="InterPro"/>
</dbReference>
<dbReference type="EMBL" id="LZSO01000039">
    <property type="protein sequence ID" value="OBB24722.1"/>
    <property type="molecule type" value="Genomic_DNA"/>
</dbReference>
<dbReference type="Gene3D" id="1.20.1290.10">
    <property type="entry name" value="AhpD-like"/>
    <property type="match status" value="1"/>
</dbReference>
<evidence type="ECO:0000313" key="2">
    <source>
        <dbReference type="EMBL" id="OBB24722.1"/>
    </source>
</evidence>
<accession>A0A1A0QRI6</accession>
<protein>
    <submittedName>
        <fullName evidence="2">Alkylhydroperoxidase</fullName>
    </submittedName>
</protein>
<sequence>MTRFPPLTQDTAHGVARSLLGDLIARHGEIGSMVATMAHSPAVLGGYLDLSRAMKRSKLPRQITERISLAVQHRQGCALCLAAHTSGARAAGVDDSEIAMAREGTSADPAIAALVAFGLQVYTAPATITDDQIAGLRHHGYTDRQIVDVVGIVAVNVLTGAFNLVAGFNPRKFPARTGPTAQWNDHSDPDGDWSVLPGCGHVRGATDQLKLPEFMLALL</sequence>
<name>A0A1A0QRI6_MYCPR</name>
<dbReference type="PANTHER" id="PTHR35446">
    <property type="entry name" value="SI:CH211-175M2.5"/>
    <property type="match status" value="1"/>
</dbReference>
<dbReference type="SUPFAM" id="SSF69118">
    <property type="entry name" value="AhpD-like"/>
    <property type="match status" value="1"/>
</dbReference>